<accession>A0A2C9U8D1</accession>
<name>A0A2C9U8D1_MANES</name>
<proteinExistence type="predicted"/>
<evidence type="ECO:0000313" key="1">
    <source>
        <dbReference type="EMBL" id="OAY26355.1"/>
    </source>
</evidence>
<reference evidence="1" key="1">
    <citation type="submission" date="2016-02" db="EMBL/GenBank/DDBJ databases">
        <title>WGS assembly of Manihot esculenta.</title>
        <authorList>
            <person name="Bredeson J.V."/>
            <person name="Prochnik S.E."/>
            <person name="Lyons J.B."/>
            <person name="Schmutz J."/>
            <person name="Grimwood J."/>
            <person name="Vrebalov J."/>
            <person name="Bart R.S."/>
            <person name="Amuge T."/>
            <person name="Ferguson M.E."/>
            <person name="Green R."/>
            <person name="Putnam N."/>
            <person name="Stites J."/>
            <person name="Rounsley S."/>
            <person name="Rokhsar D.S."/>
        </authorList>
    </citation>
    <scope>NUCLEOTIDE SEQUENCE [LARGE SCALE GENOMIC DNA]</scope>
    <source>
        <tissue evidence="1">Leaf</tissue>
    </source>
</reference>
<organism evidence="1">
    <name type="scientific">Manihot esculenta</name>
    <name type="common">Cassava</name>
    <name type="synonym">Jatropha manihot</name>
    <dbReference type="NCBI Taxonomy" id="3983"/>
    <lineage>
        <taxon>Eukaryota</taxon>
        <taxon>Viridiplantae</taxon>
        <taxon>Streptophyta</taxon>
        <taxon>Embryophyta</taxon>
        <taxon>Tracheophyta</taxon>
        <taxon>Spermatophyta</taxon>
        <taxon>Magnoliopsida</taxon>
        <taxon>eudicotyledons</taxon>
        <taxon>Gunneridae</taxon>
        <taxon>Pentapetalae</taxon>
        <taxon>rosids</taxon>
        <taxon>fabids</taxon>
        <taxon>Malpighiales</taxon>
        <taxon>Euphorbiaceae</taxon>
        <taxon>Crotonoideae</taxon>
        <taxon>Manihoteae</taxon>
        <taxon>Manihot</taxon>
    </lineage>
</organism>
<gene>
    <name evidence="1" type="ORF">MANES_16G041100</name>
</gene>
<sequence length="75" mass="8472">MQSSIKDPNSSSLTFLLLIARYTCKESISKIIVSVFRCCKSHNKPVGPSCTQVQQVDTCLHEILDQQTQNDWQSL</sequence>
<dbReference type="EMBL" id="CM004402">
    <property type="protein sequence ID" value="OAY26355.1"/>
    <property type="molecule type" value="Genomic_DNA"/>
</dbReference>
<protein>
    <submittedName>
        <fullName evidence="1">Uncharacterized protein</fullName>
    </submittedName>
</protein>
<dbReference type="AlphaFoldDB" id="A0A2C9U8D1"/>